<evidence type="ECO:0000256" key="7">
    <source>
        <dbReference type="ARBA" id="ARBA00023180"/>
    </source>
</evidence>
<feature type="region of interest" description="Disordered" evidence="8">
    <location>
        <begin position="319"/>
        <end position="388"/>
    </location>
</feature>
<dbReference type="OMA" id="PAECMMS"/>
<evidence type="ECO:0000256" key="9">
    <source>
        <dbReference type="SAM" id="Phobius"/>
    </source>
</evidence>
<feature type="region of interest" description="Disordered" evidence="8">
    <location>
        <begin position="491"/>
        <end position="525"/>
    </location>
</feature>
<feature type="domain" description="FAM171 N-terminal" evidence="10">
    <location>
        <begin position="16"/>
        <end position="170"/>
    </location>
</feature>
<proteinExistence type="inferred from homology"/>
<keyword evidence="5 9" id="KW-1133">Transmembrane helix</keyword>
<feature type="compositionally biased region" description="Basic and acidic residues" evidence="8">
    <location>
        <begin position="698"/>
        <end position="724"/>
    </location>
</feature>
<dbReference type="GO" id="GO:0016020">
    <property type="term" value="C:membrane"/>
    <property type="evidence" value="ECO:0007669"/>
    <property type="project" value="UniProtKB-SubCell"/>
</dbReference>
<dbReference type="InterPro" id="IPR018890">
    <property type="entry name" value="FAM171"/>
</dbReference>
<evidence type="ECO:0000259" key="10">
    <source>
        <dbReference type="Pfam" id="PF10577"/>
    </source>
</evidence>
<dbReference type="PANTHER" id="PTHR31626">
    <property type="entry name" value="SUSHI DOMAIN-CONTAINING PROTEIN"/>
    <property type="match status" value="1"/>
</dbReference>
<reference evidence="12" key="1">
    <citation type="submission" date="2025-08" db="UniProtKB">
        <authorList>
            <consortium name="Ensembl"/>
        </authorList>
    </citation>
    <scope>IDENTIFICATION</scope>
</reference>
<evidence type="ECO:0000256" key="2">
    <source>
        <dbReference type="ARBA" id="ARBA00006818"/>
    </source>
</evidence>
<evidence type="ECO:0000313" key="12">
    <source>
        <dbReference type="Ensembl" id="ENSEBUP00000000749.1"/>
    </source>
</evidence>
<evidence type="ECO:0000256" key="4">
    <source>
        <dbReference type="ARBA" id="ARBA00022729"/>
    </source>
</evidence>
<dbReference type="Pfam" id="PF20771">
    <property type="entry name" value="FAM171A1-2-B_C"/>
    <property type="match status" value="2"/>
</dbReference>
<dbReference type="Proteomes" id="UP000694388">
    <property type="component" value="Unplaced"/>
</dbReference>
<feature type="domain" description="FAM171 C-terminal" evidence="11">
    <location>
        <begin position="288"/>
        <end position="689"/>
    </location>
</feature>
<evidence type="ECO:0000256" key="6">
    <source>
        <dbReference type="ARBA" id="ARBA00023136"/>
    </source>
</evidence>
<dbReference type="GeneTree" id="ENSGT00950000183184"/>
<dbReference type="InterPro" id="IPR048530">
    <property type="entry name" value="FAM171_N"/>
</dbReference>
<feature type="compositionally biased region" description="Basic and acidic residues" evidence="8">
    <location>
        <begin position="369"/>
        <end position="387"/>
    </location>
</feature>
<dbReference type="PANTHER" id="PTHR31626:SF4">
    <property type="entry name" value="SUSHI DOMAIN-CONTAINING PROTEIN"/>
    <property type="match status" value="1"/>
</dbReference>
<dbReference type="Pfam" id="PF10577">
    <property type="entry name" value="FAM171A1-2-B_N"/>
    <property type="match status" value="1"/>
</dbReference>
<feature type="compositionally biased region" description="Low complexity" evidence="8">
    <location>
        <begin position="514"/>
        <end position="525"/>
    </location>
</feature>
<evidence type="ECO:0000256" key="1">
    <source>
        <dbReference type="ARBA" id="ARBA00004479"/>
    </source>
</evidence>
<feature type="region of interest" description="Disordered" evidence="8">
    <location>
        <begin position="403"/>
        <end position="431"/>
    </location>
</feature>
<evidence type="ECO:0000313" key="13">
    <source>
        <dbReference type="Proteomes" id="UP000694388"/>
    </source>
</evidence>
<feature type="compositionally biased region" description="Basic and acidic residues" evidence="8">
    <location>
        <begin position="343"/>
        <end position="352"/>
    </location>
</feature>
<keyword evidence="4" id="KW-0732">Signal</keyword>
<evidence type="ECO:0000256" key="8">
    <source>
        <dbReference type="SAM" id="MobiDB-lite"/>
    </source>
</evidence>
<dbReference type="Ensembl" id="ENSEBUT00000001053.1">
    <property type="protein sequence ID" value="ENSEBUP00000000749.1"/>
    <property type="gene ID" value="ENSEBUG00000000750.1"/>
</dbReference>
<evidence type="ECO:0000256" key="5">
    <source>
        <dbReference type="ARBA" id="ARBA00022989"/>
    </source>
</evidence>
<reference evidence="12" key="2">
    <citation type="submission" date="2025-09" db="UniProtKB">
        <authorList>
            <consortium name="Ensembl"/>
        </authorList>
    </citation>
    <scope>IDENTIFICATION</scope>
</reference>
<keyword evidence="6 9" id="KW-0472">Membrane</keyword>
<comment type="similarity">
    <text evidence="2">Belongs to the FAM171 family.</text>
</comment>
<dbReference type="AlphaFoldDB" id="A0A8C4ND31"/>
<organism evidence="12 13">
    <name type="scientific">Eptatretus burgeri</name>
    <name type="common">Inshore hagfish</name>
    <dbReference type="NCBI Taxonomy" id="7764"/>
    <lineage>
        <taxon>Eukaryota</taxon>
        <taxon>Metazoa</taxon>
        <taxon>Chordata</taxon>
        <taxon>Craniata</taxon>
        <taxon>Vertebrata</taxon>
        <taxon>Cyclostomata</taxon>
        <taxon>Myxini</taxon>
        <taxon>Myxiniformes</taxon>
        <taxon>Myxinidae</taxon>
        <taxon>Eptatretinae</taxon>
        <taxon>Eptatretus</taxon>
    </lineage>
</organism>
<keyword evidence="3 9" id="KW-0812">Transmembrane</keyword>
<dbReference type="InterPro" id="IPR049175">
    <property type="entry name" value="FAM171_C"/>
</dbReference>
<evidence type="ECO:0000256" key="3">
    <source>
        <dbReference type="ARBA" id="ARBA00022692"/>
    </source>
</evidence>
<feature type="region of interest" description="Disordered" evidence="8">
    <location>
        <begin position="607"/>
        <end position="731"/>
    </location>
</feature>
<protein>
    <submittedName>
        <fullName evidence="12">Uncharacterized protein</fullName>
    </submittedName>
</protein>
<accession>A0A8C4ND31</accession>
<feature type="transmembrane region" description="Helical" evidence="9">
    <location>
        <begin position="222"/>
        <end position="246"/>
    </location>
</feature>
<keyword evidence="13" id="KW-1185">Reference proteome</keyword>
<name>A0A8C4ND31_EPTBU</name>
<evidence type="ECO:0000259" key="11">
    <source>
        <dbReference type="Pfam" id="PF20771"/>
    </source>
</evidence>
<sequence>IGRKYTKTFSKSPSLLLRVSVLDSNSRRPLNSASVQVFGNRKLLVSGLTSEAGVASVHLPPRHESNIVVRATSRGYVHASMLWRPRKLPRFSSVTLLLLPELPASLTVYDDSVTMLGGPSGQPSIHFSLQSMELPTNSSYNHLVAFLTLALTATDLNRFPLPLGMDNDTKGIWKRAGHGLVRQQGAQLVWEFEALSLGYWAASLSPGSPGKTLSNLTDYHSILLLAILAGLVLLLLAFSCLLLCYCRTCRKGRNRRRRIKRGVLGTMDVGKRDQSTSMSHLNLITAVRMESLSTCTEADQHTPIIKASYMGSRDALNRHKAAGSGRDGASRDFGDSLTGQQRSMREGCHRSAETLQLTSAPSDVLLSRTPERPDNIYRHGPCDDHRHSTSSAVAATQTSDEFGNHAKEGQGIRPQGLARTEVNDGATAERRTADISRSVDALARPVTLPGHLKGQLLCYSSVDQMNDVRFQKMLQPTLFIPAHYMQLPGLPPQYRASSAETDRNGSQGGPPSTAPSLQQQQSQAYYPQGHDLATQETESDESGGLSESISIPVTLSEAAMTKLNAEIHGLSDKSMLEPGDIQSTRHPRAWFISLDGRAQVRHSYIDLQRSERPGSQDASLDSGVDVSGRSGGGGGIEAGRLQRRPLLEDRRRHQSGGGPVYTRLLRNRSESETAVAGAEDGSLKPLLGSIRHGGSARESLRSPDDGDDQGESKKSPWQKREERPLMVFNLK</sequence>
<feature type="domain" description="FAM171 C-terminal" evidence="11">
    <location>
        <begin position="703"/>
        <end position="729"/>
    </location>
</feature>
<keyword evidence="7" id="KW-0325">Glycoprotein</keyword>
<comment type="subcellular location">
    <subcellularLocation>
        <location evidence="1">Membrane</location>
        <topology evidence="1">Single-pass type I membrane protein</topology>
    </subcellularLocation>
</comment>